<feature type="transmembrane region" description="Helical" evidence="2">
    <location>
        <begin position="48"/>
        <end position="67"/>
    </location>
</feature>
<organism evidence="3 4">
    <name type="scientific">Seminavis robusta</name>
    <dbReference type="NCBI Taxonomy" id="568900"/>
    <lineage>
        <taxon>Eukaryota</taxon>
        <taxon>Sar</taxon>
        <taxon>Stramenopiles</taxon>
        <taxon>Ochrophyta</taxon>
        <taxon>Bacillariophyta</taxon>
        <taxon>Bacillariophyceae</taxon>
        <taxon>Bacillariophycidae</taxon>
        <taxon>Naviculales</taxon>
        <taxon>Naviculaceae</taxon>
        <taxon>Seminavis</taxon>
    </lineage>
</organism>
<keyword evidence="2" id="KW-1133">Transmembrane helix</keyword>
<gene>
    <name evidence="3" type="ORF">SEMRO_350_G123650.1</name>
</gene>
<accession>A0A9N8HDM4</accession>
<keyword evidence="2" id="KW-0812">Transmembrane</keyword>
<sequence length="555" mass="63053">MTEAMKNGQSTPSVPTTMTMSNLDTITDNMMTTPIENAANNNINNSNGAIIVLPAVFVATILTLILVKKRRITKGKPIDHVFLGSCLRRCAQEKFQLAGHYNASYFNNHSTTPITPSPEANQKWGRHYRKAYMARQKRITLDREYTHVVFGTFSDEVFEKQQVILAIKANVEAAQFDSWQERRKAGLSVTAYNRIKEESEEEASDYKMHYTQKACCISTLAVPNVADLLVEYGEELVCQWVHGDKDLIEDAKFHNNMVAVKDDVVGLVKAMTAHEKKRVLVHQEPIVVETVEEEDDVEVQVEKMASCDDGYGPGAIVVYTPQLETIAEENDQEQVATIQQQAVVIENLPEDMPHSLKCWTGDNACYNSCWDVVSDMTWESLEDESLEDVNEDNVVEDNVVEDCDEFSLTAEEIAFIERYEAKLQQQQHEPVVEDNVVEDNDDTVQSIDDFDLEDDLEYTLTDADWNALRAMGNNNLQQRRTFDPTTHSLRGHRKQMQPGRKQLHRPPLGDDTNTHTQVLARHPRPAPSFMGDKRQITPAPSFMGDKRQITYQQQH</sequence>
<keyword evidence="4" id="KW-1185">Reference proteome</keyword>
<feature type="region of interest" description="Disordered" evidence="1">
    <location>
        <begin position="486"/>
        <end position="555"/>
    </location>
</feature>
<dbReference type="Proteomes" id="UP001153069">
    <property type="component" value="Unassembled WGS sequence"/>
</dbReference>
<comment type="caution">
    <text evidence="3">The sequence shown here is derived from an EMBL/GenBank/DDBJ whole genome shotgun (WGS) entry which is preliminary data.</text>
</comment>
<evidence type="ECO:0000313" key="4">
    <source>
        <dbReference type="Proteomes" id="UP001153069"/>
    </source>
</evidence>
<name>A0A9N8HDM4_9STRA</name>
<proteinExistence type="predicted"/>
<evidence type="ECO:0000256" key="1">
    <source>
        <dbReference type="SAM" id="MobiDB-lite"/>
    </source>
</evidence>
<dbReference type="EMBL" id="CAICTM010000349">
    <property type="protein sequence ID" value="CAB9508510.1"/>
    <property type="molecule type" value="Genomic_DNA"/>
</dbReference>
<dbReference type="AlphaFoldDB" id="A0A9N8HDM4"/>
<protein>
    <submittedName>
        <fullName evidence="3">Uncharacterized protein</fullName>
    </submittedName>
</protein>
<evidence type="ECO:0000256" key="2">
    <source>
        <dbReference type="SAM" id="Phobius"/>
    </source>
</evidence>
<keyword evidence="2" id="KW-0472">Membrane</keyword>
<evidence type="ECO:0000313" key="3">
    <source>
        <dbReference type="EMBL" id="CAB9508510.1"/>
    </source>
</evidence>
<reference evidence="3" key="1">
    <citation type="submission" date="2020-06" db="EMBL/GenBank/DDBJ databases">
        <authorList>
            <consortium name="Plant Systems Biology data submission"/>
        </authorList>
    </citation>
    <scope>NUCLEOTIDE SEQUENCE</scope>
    <source>
        <strain evidence="3">D6</strain>
    </source>
</reference>